<dbReference type="InterPro" id="IPR029044">
    <property type="entry name" value="Nucleotide-diphossugar_trans"/>
</dbReference>
<feature type="chain" id="PRO_5005191763" description="Glycosyl transferase 64 domain-containing protein" evidence="5">
    <location>
        <begin position="23"/>
        <end position="418"/>
    </location>
</feature>
<dbReference type="PANTHER" id="PTHR48261:SF2">
    <property type="entry name" value="ACETYLGLUCOSAMINYLTRANSFERASE"/>
    <property type="match status" value="1"/>
</dbReference>
<evidence type="ECO:0000256" key="4">
    <source>
        <dbReference type="ARBA" id="ARBA00023157"/>
    </source>
</evidence>
<name>A0A0G4HFB3_9ALVE</name>
<dbReference type="InterPro" id="IPR004263">
    <property type="entry name" value="Exostosin"/>
</dbReference>
<dbReference type="VEuPathDB" id="CryptoDB:Cvel_6646"/>
<dbReference type="Pfam" id="PF09258">
    <property type="entry name" value="Glyco_transf_64"/>
    <property type="match status" value="1"/>
</dbReference>
<keyword evidence="4" id="KW-1015">Disulfide bond</keyword>
<evidence type="ECO:0000256" key="2">
    <source>
        <dbReference type="ARBA" id="ARBA00022679"/>
    </source>
</evidence>
<dbReference type="GO" id="GO:0016020">
    <property type="term" value="C:membrane"/>
    <property type="evidence" value="ECO:0007669"/>
    <property type="project" value="UniProtKB-SubCell"/>
</dbReference>
<protein>
    <recommendedName>
        <fullName evidence="6">Glycosyl transferase 64 domain-containing protein</fullName>
    </recommendedName>
</protein>
<dbReference type="Gene3D" id="3.90.550.10">
    <property type="entry name" value="Spore Coat Polysaccharide Biosynthesis Protein SpsA, Chain A"/>
    <property type="match status" value="1"/>
</dbReference>
<dbReference type="PhylomeDB" id="A0A0G4HFB3"/>
<dbReference type="EMBL" id="CDMZ01002524">
    <property type="protein sequence ID" value="CEM42748.1"/>
    <property type="molecule type" value="Genomic_DNA"/>
</dbReference>
<proteinExistence type="predicted"/>
<accession>A0A0G4HFB3</accession>
<dbReference type="GO" id="GO:0016757">
    <property type="term" value="F:glycosyltransferase activity"/>
    <property type="evidence" value="ECO:0007669"/>
    <property type="project" value="InterPro"/>
</dbReference>
<gene>
    <name evidence="7" type="ORF">Cvel_6646</name>
</gene>
<evidence type="ECO:0000256" key="1">
    <source>
        <dbReference type="ARBA" id="ARBA00004370"/>
    </source>
</evidence>
<evidence type="ECO:0000256" key="5">
    <source>
        <dbReference type="SAM" id="SignalP"/>
    </source>
</evidence>
<organism evidence="7">
    <name type="scientific">Chromera velia CCMP2878</name>
    <dbReference type="NCBI Taxonomy" id="1169474"/>
    <lineage>
        <taxon>Eukaryota</taxon>
        <taxon>Sar</taxon>
        <taxon>Alveolata</taxon>
        <taxon>Colpodellida</taxon>
        <taxon>Chromeraceae</taxon>
        <taxon>Chromera</taxon>
    </lineage>
</organism>
<keyword evidence="3" id="KW-0472">Membrane</keyword>
<reference evidence="7" key="1">
    <citation type="submission" date="2014-11" db="EMBL/GenBank/DDBJ databases">
        <authorList>
            <person name="Otto D Thomas"/>
            <person name="Naeem Raeece"/>
        </authorList>
    </citation>
    <scope>NUCLEOTIDE SEQUENCE</scope>
</reference>
<keyword evidence="5" id="KW-0732">Signal</keyword>
<dbReference type="PANTHER" id="PTHR48261">
    <property type="entry name" value="ACETYLGLUCOSAMINYLTRANSFERASE"/>
    <property type="match status" value="1"/>
</dbReference>
<feature type="signal peptide" evidence="5">
    <location>
        <begin position="1"/>
        <end position="22"/>
    </location>
</feature>
<dbReference type="InterPro" id="IPR015338">
    <property type="entry name" value="GT64_dom"/>
</dbReference>
<keyword evidence="2" id="KW-0808">Transferase</keyword>
<sequence>MKVGVFRAFLFPLFLSIFSVTSLEVGGPNPSLPLSSNDTTEFGGIEEGQGAQLHDKSTLLGDFLKGVQCEEMWISGFHSVWKEPTDESAVSVIGLSGMEGVQEAEIEERPVTVLVRIGEKRYPFWFHMFFRQLDDCKPVSKFIFDWWGKGDLFSEERKKKHFDPSNVKRIEKYLKSGRVQVVTGREYSHRYFPPEGLESSLVLNLDDDSYVNCQGLYYLLAGAAESNGKKIITFHNFTRSLSTCGDSRTEQHPCDESLGYEYEFPPNPWERPEALKPLGAMVLPGLSMIPSSLFSLYKEKMPRALLNEITKTVDCDDIALSMLTALENQGTDSEAGVAVKLGKGAWYMSFEDGQGLWRRDDRKYARRHCISSVLKAFKEAGLIDEKWLPKPVSRLLVPAEELEPQERALAQGEGEQEA</sequence>
<evidence type="ECO:0000256" key="3">
    <source>
        <dbReference type="ARBA" id="ARBA00023136"/>
    </source>
</evidence>
<dbReference type="AlphaFoldDB" id="A0A0G4HFB3"/>
<evidence type="ECO:0000259" key="6">
    <source>
        <dbReference type="Pfam" id="PF09258"/>
    </source>
</evidence>
<comment type="subcellular location">
    <subcellularLocation>
        <location evidence="1">Membrane</location>
    </subcellularLocation>
</comment>
<evidence type="ECO:0000313" key="7">
    <source>
        <dbReference type="EMBL" id="CEM42748.1"/>
    </source>
</evidence>
<feature type="domain" description="Glycosyl transferase 64" evidence="6">
    <location>
        <begin position="280"/>
        <end position="387"/>
    </location>
</feature>